<dbReference type="AlphaFoldDB" id="A0A160TJ59"/>
<keyword evidence="4" id="KW-0456">Lyase</keyword>
<dbReference type="PANTHER" id="PTHR33337:SF33">
    <property type="entry name" value="CENP-V_GFA DOMAIN-CONTAINING PROTEIN"/>
    <property type="match status" value="1"/>
</dbReference>
<keyword evidence="2" id="KW-0479">Metal-binding</keyword>
<evidence type="ECO:0000256" key="2">
    <source>
        <dbReference type="ARBA" id="ARBA00022723"/>
    </source>
</evidence>
<name>A0A160TJ59_9ZZZZ</name>
<evidence type="ECO:0000256" key="3">
    <source>
        <dbReference type="ARBA" id="ARBA00022833"/>
    </source>
</evidence>
<evidence type="ECO:0000256" key="1">
    <source>
        <dbReference type="ARBA" id="ARBA00005495"/>
    </source>
</evidence>
<sequence>MEQLPPVYCCHCLDCQTWSGSAFTEQGVVREDSIAATGPVIDYRFTSPSGSQSHQRLCGTCHTRLWNTNSARPGIAVVRAGTLDASNTIEPRLHIWTSRKQPWLVLPEGIPVFGENAPPAEFAAILMR</sequence>
<reference evidence="6" key="1">
    <citation type="submission" date="2015-10" db="EMBL/GenBank/DDBJ databases">
        <authorList>
            <person name="Gilbert D.G."/>
        </authorList>
    </citation>
    <scope>NUCLEOTIDE SEQUENCE</scope>
</reference>
<proteinExistence type="inferred from homology"/>
<evidence type="ECO:0000259" key="5">
    <source>
        <dbReference type="PROSITE" id="PS51891"/>
    </source>
</evidence>
<dbReference type="PROSITE" id="PS51891">
    <property type="entry name" value="CENP_V_GFA"/>
    <property type="match status" value="1"/>
</dbReference>
<comment type="similarity">
    <text evidence="1">Belongs to the Gfa family.</text>
</comment>
<dbReference type="EMBL" id="CZQE01000155">
    <property type="protein sequence ID" value="CUS44493.1"/>
    <property type="molecule type" value="Genomic_DNA"/>
</dbReference>
<keyword evidence="3" id="KW-0862">Zinc</keyword>
<organism evidence="6">
    <name type="scientific">hydrothermal vent metagenome</name>
    <dbReference type="NCBI Taxonomy" id="652676"/>
    <lineage>
        <taxon>unclassified sequences</taxon>
        <taxon>metagenomes</taxon>
        <taxon>ecological metagenomes</taxon>
    </lineage>
</organism>
<dbReference type="SUPFAM" id="SSF51316">
    <property type="entry name" value="Mss4-like"/>
    <property type="match status" value="1"/>
</dbReference>
<accession>A0A160TJ59</accession>
<evidence type="ECO:0000256" key="4">
    <source>
        <dbReference type="ARBA" id="ARBA00023239"/>
    </source>
</evidence>
<dbReference type="PANTHER" id="PTHR33337">
    <property type="entry name" value="GFA DOMAIN-CONTAINING PROTEIN"/>
    <property type="match status" value="1"/>
</dbReference>
<dbReference type="Pfam" id="PF04828">
    <property type="entry name" value="GFA"/>
    <property type="match status" value="1"/>
</dbReference>
<gene>
    <name evidence="6" type="ORF">MGWOODY_Smn1571</name>
</gene>
<dbReference type="GO" id="GO:0046872">
    <property type="term" value="F:metal ion binding"/>
    <property type="evidence" value="ECO:0007669"/>
    <property type="project" value="UniProtKB-KW"/>
</dbReference>
<evidence type="ECO:0000313" key="6">
    <source>
        <dbReference type="EMBL" id="CUS44493.1"/>
    </source>
</evidence>
<dbReference type="InterPro" id="IPR011057">
    <property type="entry name" value="Mss4-like_sf"/>
</dbReference>
<feature type="domain" description="CENP-V/GFA" evidence="5">
    <location>
        <begin position="1"/>
        <end position="97"/>
    </location>
</feature>
<dbReference type="InterPro" id="IPR006913">
    <property type="entry name" value="CENP-V/GFA"/>
</dbReference>
<dbReference type="Gene3D" id="3.90.1590.10">
    <property type="entry name" value="glutathione-dependent formaldehyde- activating enzyme (gfa)"/>
    <property type="match status" value="1"/>
</dbReference>
<protein>
    <submittedName>
        <fullName evidence="6">Gfa-like protein</fullName>
    </submittedName>
</protein>
<dbReference type="GO" id="GO:0016846">
    <property type="term" value="F:carbon-sulfur lyase activity"/>
    <property type="evidence" value="ECO:0007669"/>
    <property type="project" value="InterPro"/>
</dbReference>